<keyword evidence="1" id="KW-0812">Transmembrane</keyword>
<reference evidence="3" key="1">
    <citation type="submission" date="2022-11" db="UniProtKB">
        <authorList>
            <consortium name="WormBaseParasite"/>
        </authorList>
    </citation>
    <scope>IDENTIFICATION</scope>
</reference>
<organism evidence="2 3">
    <name type="scientific">Acrobeloides nanus</name>
    <dbReference type="NCBI Taxonomy" id="290746"/>
    <lineage>
        <taxon>Eukaryota</taxon>
        <taxon>Metazoa</taxon>
        <taxon>Ecdysozoa</taxon>
        <taxon>Nematoda</taxon>
        <taxon>Chromadorea</taxon>
        <taxon>Rhabditida</taxon>
        <taxon>Tylenchina</taxon>
        <taxon>Cephalobomorpha</taxon>
        <taxon>Cephaloboidea</taxon>
        <taxon>Cephalobidae</taxon>
        <taxon>Acrobeloides</taxon>
    </lineage>
</organism>
<feature type="transmembrane region" description="Helical" evidence="1">
    <location>
        <begin position="139"/>
        <end position="157"/>
    </location>
</feature>
<dbReference type="PANTHER" id="PTHR12840">
    <property type="entry name" value="NADH-UBIQUINONE OXIDOREDUCTASE ASHI SUBUNIT"/>
    <property type="match status" value="1"/>
</dbReference>
<dbReference type="WBParaSite" id="ACRNAN_scaffold1308.g22608.t1">
    <property type="protein sequence ID" value="ACRNAN_scaffold1308.g22608.t1"/>
    <property type="gene ID" value="ACRNAN_scaffold1308.g22608"/>
</dbReference>
<dbReference type="PANTHER" id="PTHR12840:SF1">
    <property type="entry name" value="NADH DEHYDROGENASE [UBIQUINONE] 1 BETA SUBCOMPLEX SUBUNIT 8, MITOCHONDRIAL"/>
    <property type="match status" value="1"/>
</dbReference>
<dbReference type="Proteomes" id="UP000887540">
    <property type="component" value="Unplaced"/>
</dbReference>
<keyword evidence="1" id="KW-0472">Membrane</keyword>
<evidence type="ECO:0000313" key="2">
    <source>
        <dbReference type="Proteomes" id="UP000887540"/>
    </source>
</evidence>
<name>A0A914CQ98_9BILA</name>
<keyword evidence="1" id="KW-1133">Transmembrane helix</keyword>
<dbReference type="AlphaFoldDB" id="A0A914CQ98"/>
<dbReference type="InterPro" id="IPR008699">
    <property type="entry name" value="NDUFB8"/>
</dbReference>
<evidence type="ECO:0000256" key="1">
    <source>
        <dbReference type="SAM" id="Phobius"/>
    </source>
</evidence>
<sequence length="203" mass="24159">MSLIFKRSFHKTLGLNRGPLGFQGWYPKDHKPGPYPKTEEERRAAAIKYGLRPEDYKPLDQSDYLRSSGDYPNLDAEGAKANKYRTVNFDVRDPFENYTTTLFRRNFNEPVPREFVQMGPERITYTGLEDFQELNWKNILLNVVVFGAIFAFAFWTSQSNPDRFRYKNPAMPKEYPYDYYRAWPWQDPLKYPITNYTFEPEDK</sequence>
<accession>A0A914CQ98</accession>
<dbReference type="Pfam" id="PF05821">
    <property type="entry name" value="NDUF_B8"/>
    <property type="match status" value="1"/>
</dbReference>
<dbReference type="GO" id="GO:0005739">
    <property type="term" value="C:mitochondrion"/>
    <property type="evidence" value="ECO:0007669"/>
    <property type="project" value="InterPro"/>
</dbReference>
<proteinExistence type="predicted"/>
<evidence type="ECO:0000313" key="3">
    <source>
        <dbReference type="WBParaSite" id="ACRNAN_scaffold1308.g22608.t1"/>
    </source>
</evidence>
<keyword evidence="2" id="KW-1185">Reference proteome</keyword>
<protein>
    <submittedName>
        <fullName evidence="3">Uncharacterized protein</fullName>
    </submittedName>
</protein>